<geneLocation type="plasmid" evidence="1">
    <name>1</name>
</geneLocation>
<accession>A0A679JP35</accession>
<name>A0A679JP35_9HYPH</name>
<keyword evidence="1" id="KW-0614">Plasmid</keyword>
<protein>
    <recommendedName>
        <fullName evidence="2">Integrase catalytic domain-containing protein</fullName>
    </recommendedName>
</protein>
<dbReference type="EMBL" id="LR743510">
    <property type="protein sequence ID" value="CAA2137644.1"/>
    <property type="molecule type" value="Genomic_DNA"/>
</dbReference>
<evidence type="ECO:0008006" key="2">
    <source>
        <dbReference type="Google" id="ProtNLM"/>
    </source>
</evidence>
<sequence length="149" mass="16992">MAGNVKRLGRIWGREGLKVPARRPKRARLWLNDSSYLRLRQKRPEHVWSYDFVEHRTHNGRKYRMSNVIHEFTRECLAPRRISIISTASLLARAGAISDQRDTTGVQFEPVAKTAAFCSPMDGIRPGVSVDHTLALREQAGTTEVVNRN</sequence>
<gene>
    <name evidence="1" type="ORF">MBLL_00758</name>
</gene>
<evidence type="ECO:0000313" key="1">
    <source>
        <dbReference type="EMBL" id="CAA2137644.1"/>
    </source>
</evidence>
<organism evidence="1">
    <name type="scientific">Methylobacterium bullatum</name>
    <dbReference type="NCBI Taxonomy" id="570505"/>
    <lineage>
        <taxon>Bacteria</taxon>
        <taxon>Pseudomonadati</taxon>
        <taxon>Pseudomonadota</taxon>
        <taxon>Alphaproteobacteria</taxon>
        <taxon>Hyphomicrobiales</taxon>
        <taxon>Methylobacteriaceae</taxon>
        <taxon>Methylobacterium</taxon>
    </lineage>
</organism>
<proteinExistence type="predicted"/>
<reference evidence="1" key="1">
    <citation type="submission" date="2019-12" db="EMBL/GenBank/DDBJ databases">
        <authorList>
            <person name="Cremers G."/>
        </authorList>
    </citation>
    <scope>NUCLEOTIDE SEQUENCE</scope>
    <source>
        <strain evidence="1">Mbul2</strain>
        <plasmid evidence="1">1</plasmid>
    </source>
</reference>
<dbReference type="AlphaFoldDB" id="A0A679JP35"/>